<evidence type="ECO:0000313" key="1">
    <source>
        <dbReference type="EMBL" id="SFS58241.1"/>
    </source>
</evidence>
<name>A0A1I6R0J7_9ACTN</name>
<protein>
    <submittedName>
        <fullName evidence="1">Uncharacterized protein</fullName>
    </submittedName>
</protein>
<gene>
    <name evidence="1" type="ORF">SAMN05444716_102624</name>
</gene>
<accession>A0A1I6R0J7</accession>
<dbReference type="AlphaFoldDB" id="A0A1I6R0J7"/>
<sequence>MTERRPAVALVLTAAGEDGEIALVRLLSLLPARWTYRHEATAARIALWVGPAPPGPPGTDEARARSAVHEALRDPALGRWRLEPRGPDGG</sequence>
<reference evidence="2" key="1">
    <citation type="submission" date="2016-10" db="EMBL/GenBank/DDBJ databases">
        <authorList>
            <person name="Varghese N."/>
            <person name="Submissions S."/>
        </authorList>
    </citation>
    <scope>NUCLEOTIDE SEQUENCE [LARGE SCALE GENOMIC DNA]</scope>
    <source>
        <strain evidence="2">CGMCC 4.7047</strain>
    </source>
</reference>
<dbReference type="RefSeq" id="WP_019435958.1">
    <property type="nucleotide sequence ID" value="NZ_FPAB01000002.1"/>
</dbReference>
<dbReference type="STRING" id="1176198.SAMN05444716_102624"/>
<organism evidence="1 2">
    <name type="scientific">Streptomyces harbinensis</name>
    <dbReference type="NCBI Taxonomy" id="1176198"/>
    <lineage>
        <taxon>Bacteria</taxon>
        <taxon>Bacillati</taxon>
        <taxon>Actinomycetota</taxon>
        <taxon>Actinomycetes</taxon>
        <taxon>Kitasatosporales</taxon>
        <taxon>Streptomycetaceae</taxon>
        <taxon>Streptomyces</taxon>
    </lineage>
</organism>
<dbReference type="Proteomes" id="UP000198873">
    <property type="component" value="Unassembled WGS sequence"/>
</dbReference>
<evidence type="ECO:0000313" key="2">
    <source>
        <dbReference type="Proteomes" id="UP000198873"/>
    </source>
</evidence>
<proteinExistence type="predicted"/>
<keyword evidence="2" id="KW-1185">Reference proteome</keyword>
<dbReference type="EMBL" id="FPAB01000002">
    <property type="protein sequence ID" value="SFS58241.1"/>
    <property type="molecule type" value="Genomic_DNA"/>
</dbReference>